<feature type="compositionally biased region" description="Polar residues" evidence="1">
    <location>
        <begin position="48"/>
        <end position="60"/>
    </location>
</feature>
<gene>
    <name evidence="2" type="ORF">KU306_12105</name>
</gene>
<evidence type="ECO:0000256" key="1">
    <source>
        <dbReference type="SAM" id="MobiDB-lite"/>
    </source>
</evidence>
<name>A0ABY5RBC4_HALLR</name>
<protein>
    <submittedName>
        <fullName evidence="2">Uncharacterized protein</fullName>
    </submittedName>
</protein>
<evidence type="ECO:0000313" key="3">
    <source>
        <dbReference type="Proteomes" id="UP001058330"/>
    </source>
</evidence>
<sequence length="99" mass="11111">MVEWNLGCSVGFGLFTGPYIECGPSASKNITERSSPSGTSDLCPPSGHRTQTGNEPTIETTGMTTSEWVHHQEQVREYEKMEEIRNQPIVEFDGEFNWD</sequence>
<feature type="compositionally biased region" description="Polar residues" evidence="1">
    <location>
        <begin position="26"/>
        <end position="40"/>
    </location>
</feature>
<dbReference type="GeneID" id="74529661"/>
<reference evidence="2" key="1">
    <citation type="submission" date="2021-07" db="EMBL/GenBank/DDBJ databases">
        <title>Studies on halocins as antimicrobial molecules from haloarchaea.</title>
        <authorList>
            <person name="Kumar S."/>
            <person name="Khare S.K."/>
        </authorList>
    </citation>
    <scope>NUCLEOTIDE SEQUENCE</scope>
    <source>
        <strain evidence="2">NCIM 5678</strain>
    </source>
</reference>
<feature type="region of interest" description="Disordered" evidence="1">
    <location>
        <begin position="25"/>
        <end position="60"/>
    </location>
</feature>
<dbReference type="RefSeq" id="WP_258302073.1">
    <property type="nucleotide sequence ID" value="NZ_CP078063.1"/>
</dbReference>
<organism evidence="2 3">
    <name type="scientific">Haloferax larsenii</name>
    <dbReference type="NCBI Taxonomy" id="302484"/>
    <lineage>
        <taxon>Archaea</taxon>
        <taxon>Methanobacteriati</taxon>
        <taxon>Methanobacteriota</taxon>
        <taxon>Stenosarchaea group</taxon>
        <taxon>Halobacteria</taxon>
        <taxon>Halobacteriales</taxon>
        <taxon>Haloferacaceae</taxon>
        <taxon>Haloferax</taxon>
    </lineage>
</organism>
<evidence type="ECO:0000313" key="2">
    <source>
        <dbReference type="EMBL" id="UVE49647.1"/>
    </source>
</evidence>
<dbReference type="Proteomes" id="UP001058330">
    <property type="component" value="Chromosome"/>
</dbReference>
<keyword evidence="3" id="KW-1185">Reference proteome</keyword>
<dbReference type="EMBL" id="CP078063">
    <property type="protein sequence ID" value="UVE49647.1"/>
    <property type="molecule type" value="Genomic_DNA"/>
</dbReference>
<proteinExistence type="predicted"/>
<accession>A0ABY5RBC4</accession>